<organism evidence="1 2">
    <name type="scientific">Rhodoferax antarcticus ANT.BR</name>
    <dbReference type="NCBI Taxonomy" id="1111071"/>
    <lineage>
        <taxon>Bacteria</taxon>
        <taxon>Pseudomonadati</taxon>
        <taxon>Pseudomonadota</taxon>
        <taxon>Betaproteobacteria</taxon>
        <taxon>Burkholderiales</taxon>
        <taxon>Comamonadaceae</taxon>
        <taxon>Rhodoferax</taxon>
    </lineage>
</organism>
<accession>A0A1Q8YKM6</accession>
<proteinExistence type="predicted"/>
<dbReference type="RefSeq" id="WP_075584861.1">
    <property type="nucleotide sequence ID" value="NZ_MSYM01000001.1"/>
</dbReference>
<dbReference type="STRING" id="81479.RA876_15110"/>
<protein>
    <submittedName>
        <fullName evidence="1">Uncharacterized protein</fullName>
    </submittedName>
</protein>
<gene>
    <name evidence="1" type="ORF">BLL52_0206</name>
</gene>
<dbReference type="AlphaFoldDB" id="A0A1Q8YKM6"/>
<evidence type="ECO:0000313" key="1">
    <source>
        <dbReference type="EMBL" id="OLP08598.1"/>
    </source>
</evidence>
<comment type="caution">
    <text evidence="1">The sequence shown here is derived from an EMBL/GenBank/DDBJ whole genome shotgun (WGS) entry which is preliminary data.</text>
</comment>
<dbReference type="EMBL" id="MSYM01000001">
    <property type="protein sequence ID" value="OLP08598.1"/>
    <property type="molecule type" value="Genomic_DNA"/>
</dbReference>
<reference evidence="1 2" key="1">
    <citation type="submission" date="2017-01" db="EMBL/GenBank/DDBJ databases">
        <title>Genome sequence of Rhodoferax antarcticus ANT.BR, a psychrophilic purple nonsulfur bacterium from an Antarctic microbial mat.</title>
        <authorList>
            <person name="Baker J."/>
            <person name="Riester C."/>
            <person name="Skinner B."/>
            <person name="Newell A."/>
            <person name="Swingley W."/>
            <person name="Madigan M."/>
            <person name="Jung D."/>
            <person name="Asao M."/>
            <person name="Chen M."/>
            <person name="Loughlin P."/>
            <person name="Pan H."/>
            <person name="Lin S."/>
            <person name="Li N."/>
            <person name="Shaw J."/>
            <person name="Prado M."/>
            <person name="Sherman C."/>
            <person name="Li X."/>
            <person name="Tang J."/>
            <person name="Blankenship R."/>
            <person name="Zhao T."/>
            <person name="Touchman J."/>
            <person name="Sattley M."/>
        </authorList>
    </citation>
    <scope>NUCLEOTIDE SEQUENCE [LARGE SCALE GENOMIC DNA]</scope>
    <source>
        <strain evidence="1 2">ANT.BR</strain>
    </source>
</reference>
<evidence type="ECO:0000313" key="2">
    <source>
        <dbReference type="Proteomes" id="UP000185911"/>
    </source>
</evidence>
<keyword evidence="2" id="KW-1185">Reference proteome</keyword>
<name>A0A1Q8YKM6_9BURK</name>
<dbReference type="Proteomes" id="UP000185911">
    <property type="component" value="Unassembled WGS sequence"/>
</dbReference>
<sequence length="70" mass="7792">MNAVIHPLAEISQRARQVLIQELGVTDAIRFLNQFQAGSGDYTREREPLFKGETVKSIAAAIRAQRPNQA</sequence>